<evidence type="ECO:0000313" key="1">
    <source>
        <dbReference type="EMBL" id="MEI5985877.1"/>
    </source>
</evidence>
<reference evidence="1 2" key="1">
    <citation type="submission" date="2024-01" db="EMBL/GenBank/DDBJ databases">
        <title>Sphingobacterium tenebrionis sp. nov., a novel endophyte isolated from tenebrio molitor intestines.</title>
        <authorList>
            <person name="Zhang C."/>
        </authorList>
    </citation>
    <scope>NUCLEOTIDE SEQUENCE [LARGE SCALE GENOMIC DNA]</scope>
    <source>
        <strain evidence="1 2">PU5-4</strain>
    </source>
</reference>
<dbReference type="EMBL" id="JAYLLN010000036">
    <property type="protein sequence ID" value="MEI5985877.1"/>
    <property type="molecule type" value="Genomic_DNA"/>
</dbReference>
<keyword evidence="2" id="KW-1185">Reference proteome</keyword>
<protein>
    <submittedName>
        <fullName evidence="1">Uncharacterized protein</fullName>
    </submittedName>
</protein>
<gene>
    <name evidence="1" type="ORF">VJ786_13310</name>
</gene>
<comment type="caution">
    <text evidence="1">The sequence shown here is derived from an EMBL/GenBank/DDBJ whole genome shotgun (WGS) entry which is preliminary data.</text>
</comment>
<dbReference type="RefSeq" id="WP_134777804.1">
    <property type="nucleotide sequence ID" value="NZ_JAYLLN010000036.1"/>
</dbReference>
<organism evidence="1 2">
    <name type="scientific">Sphingobacterium tenebrionis</name>
    <dbReference type="NCBI Taxonomy" id="3111775"/>
    <lineage>
        <taxon>Bacteria</taxon>
        <taxon>Pseudomonadati</taxon>
        <taxon>Bacteroidota</taxon>
        <taxon>Sphingobacteriia</taxon>
        <taxon>Sphingobacteriales</taxon>
        <taxon>Sphingobacteriaceae</taxon>
        <taxon>Sphingobacterium</taxon>
    </lineage>
</organism>
<name>A0ABU8I855_9SPHI</name>
<proteinExistence type="predicted"/>
<evidence type="ECO:0000313" key="2">
    <source>
        <dbReference type="Proteomes" id="UP001363035"/>
    </source>
</evidence>
<dbReference type="Proteomes" id="UP001363035">
    <property type="component" value="Unassembled WGS sequence"/>
</dbReference>
<accession>A0ABU8I855</accession>
<sequence length="63" mass="7277">MKKLINLFTDMVQAILTAPVKLPEKVLKITKYVSFGLSLLKQLLDQQEKGGKHNTMKNKRLFF</sequence>